<comment type="caution">
    <text evidence="2">The sequence shown here is derived from an EMBL/GenBank/DDBJ whole genome shotgun (WGS) entry which is preliminary data.</text>
</comment>
<organism evidence="2 3">
    <name type="scientific">Pelatocladus maniniholoensis HA4357-MV3</name>
    <dbReference type="NCBI Taxonomy" id="1117104"/>
    <lineage>
        <taxon>Bacteria</taxon>
        <taxon>Bacillati</taxon>
        <taxon>Cyanobacteriota</taxon>
        <taxon>Cyanophyceae</taxon>
        <taxon>Nostocales</taxon>
        <taxon>Nostocaceae</taxon>
        <taxon>Pelatocladus</taxon>
    </lineage>
</organism>
<evidence type="ECO:0000256" key="1">
    <source>
        <dbReference type="SAM" id="Coils"/>
    </source>
</evidence>
<proteinExistence type="predicted"/>
<reference evidence="2" key="1">
    <citation type="submission" date="2021-05" db="EMBL/GenBank/DDBJ databases">
        <authorList>
            <person name="Pietrasiak N."/>
            <person name="Ward R."/>
            <person name="Stajich J.E."/>
            <person name="Kurbessoian T."/>
        </authorList>
    </citation>
    <scope>NUCLEOTIDE SEQUENCE</scope>
    <source>
        <strain evidence="2">HA4357-MV3</strain>
    </source>
</reference>
<accession>A0A9E3HE74</accession>
<dbReference type="EMBL" id="JAHHHW010000167">
    <property type="protein sequence ID" value="MBW4435460.1"/>
    <property type="molecule type" value="Genomic_DNA"/>
</dbReference>
<protein>
    <submittedName>
        <fullName evidence="2">Uncharacterized protein</fullName>
    </submittedName>
</protein>
<reference evidence="2" key="2">
    <citation type="journal article" date="2022" name="Microbiol. Resour. Announc.">
        <title>Metagenome Sequencing to Explore Phylogenomics of Terrestrial Cyanobacteria.</title>
        <authorList>
            <person name="Ward R.D."/>
            <person name="Stajich J.E."/>
            <person name="Johansen J.R."/>
            <person name="Huntemann M."/>
            <person name="Clum A."/>
            <person name="Foster B."/>
            <person name="Foster B."/>
            <person name="Roux S."/>
            <person name="Palaniappan K."/>
            <person name="Varghese N."/>
            <person name="Mukherjee S."/>
            <person name="Reddy T.B.K."/>
            <person name="Daum C."/>
            <person name="Copeland A."/>
            <person name="Chen I.A."/>
            <person name="Ivanova N.N."/>
            <person name="Kyrpides N.C."/>
            <person name="Shapiro N."/>
            <person name="Eloe-Fadrosh E.A."/>
            <person name="Pietrasiak N."/>
        </authorList>
    </citation>
    <scope>NUCLEOTIDE SEQUENCE</scope>
    <source>
        <strain evidence="2">HA4357-MV3</strain>
    </source>
</reference>
<dbReference type="Proteomes" id="UP000813215">
    <property type="component" value="Unassembled WGS sequence"/>
</dbReference>
<feature type="coiled-coil region" evidence="1">
    <location>
        <begin position="111"/>
        <end position="138"/>
    </location>
</feature>
<keyword evidence="1" id="KW-0175">Coiled coil</keyword>
<evidence type="ECO:0000313" key="2">
    <source>
        <dbReference type="EMBL" id="MBW4435460.1"/>
    </source>
</evidence>
<name>A0A9E3HE74_9NOST</name>
<gene>
    <name evidence="2" type="ORF">KME28_28085</name>
</gene>
<sequence length="229" mass="26307">MDQGYLICWPQNFGVTLKQINELKNTASEIKDEDVEKIEKEIENKIDNSTEDQLSEIGAAIMTWLGVPFPNEINKKFLSLSIKTISSLMRQWIDKKNSQPSIIQASSLPVNKSLEEIRQEANEYLEKIRQEISSLRDKVVDKCGEELKSRLTFPNEEAYAKFDKFVTVAIKHEKAQTGWRDFYSDDSNKAILWPGAEDRIKNKEAEENWKKLVKDAIAAINQEGLLPQT</sequence>
<evidence type="ECO:0000313" key="3">
    <source>
        <dbReference type="Proteomes" id="UP000813215"/>
    </source>
</evidence>
<dbReference type="AlphaFoldDB" id="A0A9E3HE74"/>